<dbReference type="EMBL" id="OZ034835">
    <property type="protein sequence ID" value="CAL1677090.1"/>
    <property type="molecule type" value="Genomic_DNA"/>
</dbReference>
<proteinExistence type="predicted"/>
<evidence type="ECO:0000313" key="2">
    <source>
        <dbReference type="EMBL" id="CAL1677090.1"/>
    </source>
</evidence>
<keyword evidence="3" id="KW-1185">Reference proteome</keyword>
<dbReference type="Proteomes" id="UP001497644">
    <property type="component" value="Chromosome 12"/>
</dbReference>
<dbReference type="AlphaFoldDB" id="A0AAV2NB19"/>
<protein>
    <submittedName>
        <fullName evidence="2">Uncharacterized protein</fullName>
    </submittedName>
</protein>
<name>A0AAV2NB19_9HYME</name>
<reference evidence="2" key="1">
    <citation type="submission" date="2024-04" db="EMBL/GenBank/DDBJ databases">
        <authorList>
            <consortium name="Molecular Ecology Group"/>
        </authorList>
    </citation>
    <scope>NUCLEOTIDE SEQUENCE</scope>
</reference>
<evidence type="ECO:0000256" key="1">
    <source>
        <dbReference type="SAM" id="MobiDB-lite"/>
    </source>
</evidence>
<feature type="compositionally biased region" description="Low complexity" evidence="1">
    <location>
        <begin position="43"/>
        <end position="60"/>
    </location>
</feature>
<organism evidence="2 3">
    <name type="scientific">Lasius platythorax</name>
    <dbReference type="NCBI Taxonomy" id="488582"/>
    <lineage>
        <taxon>Eukaryota</taxon>
        <taxon>Metazoa</taxon>
        <taxon>Ecdysozoa</taxon>
        <taxon>Arthropoda</taxon>
        <taxon>Hexapoda</taxon>
        <taxon>Insecta</taxon>
        <taxon>Pterygota</taxon>
        <taxon>Neoptera</taxon>
        <taxon>Endopterygota</taxon>
        <taxon>Hymenoptera</taxon>
        <taxon>Apocrita</taxon>
        <taxon>Aculeata</taxon>
        <taxon>Formicoidea</taxon>
        <taxon>Formicidae</taxon>
        <taxon>Formicinae</taxon>
        <taxon>Lasius</taxon>
        <taxon>Lasius</taxon>
    </lineage>
</organism>
<gene>
    <name evidence="2" type="ORF">LPLAT_LOCUS3154</name>
</gene>
<accession>A0AAV2NB19</accession>
<sequence>MSLSTADRDAERESTACAEEQKYTWEADEHAGHTWLFAKFTSSPASSLPRSSNPPRRAASTAQIYDARNSPMAR</sequence>
<feature type="region of interest" description="Disordered" evidence="1">
    <location>
        <begin position="43"/>
        <end position="74"/>
    </location>
</feature>
<feature type="region of interest" description="Disordered" evidence="1">
    <location>
        <begin position="1"/>
        <end position="21"/>
    </location>
</feature>
<evidence type="ECO:0000313" key="3">
    <source>
        <dbReference type="Proteomes" id="UP001497644"/>
    </source>
</evidence>